<comment type="cofactor">
    <cofactor evidence="2">
        <name>Mn(2+)</name>
        <dbReference type="ChEBI" id="CHEBI:29035"/>
    </cofactor>
</comment>
<gene>
    <name evidence="19" type="ORF">BP5796_08608</name>
</gene>
<dbReference type="Gene3D" id="3.40.350.10">
    <property type="entry name" value="Creatinase/prolidase N-terminal domain"/>
    <property type="match status" value="2"/>
</dbReference>
<evidence type="ECO:0000256" key="1">
    <source>
        <dbReference type="ARBA" id="ARBA00001424"/>
    </source>
</evidence>
<dbReference type="InterPro" id="IPR032416">
    <property type="entry name" value="Peptidase_M24_C"/>
</dbReference>
<dbReference type="FunFam" id="3.40.350.10:FF:000003">
    <property type="entry name" value="Xaa-pro aminopeptidase P"/>
    <property type="match status" value="1"/>
</dbReference>
<evidence type="ECO:0000256" key="14">
    <source>
        <dbReference type="ARBA" id="ARBA00032413"/>
    </source>
</evidence>
<keyword evidence="12" id="KW-0464">Manganese</keyword>
<dbReference type="FunFam" id="3.90.230.10:FF:000007">
    <property type="entry name" value="Xaa-Pro aminopeptidase P"/>
    <property type="match status" value="1"/>
</dbReference>
<dbReference type="GO" id="GO:0006508">
    <property type="term" value="P:proteolysis"/>
    <property type="evidence" value="ECO:0007669"/>
    <property type="project" value="UniProtKB-KW"/>
</dbReference>
<keyword evidence="7 19" id="KW-0031">Aminopeptidase</keyword>
<evidence type="ECO:0000256" key="13">
    <source>
        <dbReference type="ARBA" id="ARBA00030849"/>
    </source>
</evidence>
<comment type="catalytic activity">
    <reaction evidence="1">
        <text>Release of any N-terminal amino acid, including proline, that is linked to proline, even from a dipeptide or tripeptide.</text>
        <dbReference type="EC" id="3.4.11.9"/>
    </reaction>
</comment>
<evidence type="ECO:0000259" key="17">
    <source>
        <dbReference type="Pfam" id="PF01321"/>
    </source>
</evidence>
<feature type="domain" description="Peptidase M24 C-terminal" evidence="18">
    <location>
        <begin position="557"/>
        <end position="619"/>
    </location>
</feature>
<keyword evidence="10" id="KW-0378">Hydrolase</keyword>
<dbReference type="InterPro" id="IPR000587">
    <property type="entry name" value="Creatinase_N"/>
</dbReference>
<dbReference type="GO" id="GO:0070006">
    <property type="term" value="F:metalloaminopeptidase activity"/>
    <property type="evidence" value="ECO:0007669"/>
    <property type="project" value="InterPro"/>
</dbReference>
<evidence type="ECO:0000256" key="10">
    <source>
        <dbReference type="ARBA" id="ARBA00022801"/>
    </source>
</evidence>
<feature type="domain" description="Creatinase N-terminal" evidence="17">
    <location>
        <begin position="9"/>
        <end position="142"/>
    </location>
</feature>
<keyword evidence="20" id="KW-1185">Reference proteome</keyword>
<dbReference type="FunFam" id="3.40.350.10:FF:000010">
    <property type="entry name" value="Probable Xaa-Pro aminopeptidase P"/>
    <property type="match status" value="1"/>
</dbReference>
<dbReference type="InterPro" id="IPR036005">
    <property type="entry name" value="Creatinase/aminopeptidase-like"/>
</dbReference>
<dbReference type="GO" id="GO:0046872">
    <property type="term" value="F:metal ion binding"/>
    <property type="evidence" value="ECO:0007669"/>
    <property type="project" value="UniProtKB-KW"/>
</dbReference>
<evidence type="ECO:0000313" key="19">
    <source>
        <dbReference type="EMBL" id="RDW70211.1"/>
    </source>
</evidence>
<evidence type="ECO:0000256" key="9">
    <source>
        <dbReference type="ARBA" id="ARBA00022723"/>
    </source>
</evidence>
<dbReference type="AlphaFoldDB" id="A0A3D8R8F9"/>
<dbReference type="Pfam" id="PF16188">
    <property type="entry name" value="Peptidase_M24_C"/>
    <property type="match status" value="1"/>
</dbReference>
<dbReference type="InterPro" id="IPR033740">
    <property type="entry name" value="Pept_M24B"/>
</dbReference>
<evidence type="ECO:0000259" key="16">
    <source>
        <dbReference type="Pfam" id="PF00557"/>
    </source>
</evidence>
<evidence type="ECO:0000256" key="8">
    <source>
        <dbReference type="ARBA" id="ARBA00022670"/>
    </source>
</evidence>
<keyword evidence="8" id="KW-0645">Protease</keyword>
<organism evidence="19 20">
    <name type="scientific">Coleophoma crateriformis</name>
    <dbReference type="NCBI Taxonomy" id="565419"/>
    <lineage>
        <taxon>Eukaryota</taxon>
        <taxon>Fungi</taxon>
        <taxon>Dikarya</taxon>
        <taxon>Ascomycota</taxon>
        <taxon>Pezizomycotina</taxon>
        <taxon>Leotiomycetes</taxon>
        <taxon>Helotiales</taxon>
        <taxon>Dermateaceae</taxon>
        <taxon>Coleophoma</taxon>
    </lineage>
</organism>
<evidence type="ECO:0000256" key="3">
    <source>
        <dbReference type="ARBA" id="ARBA00002443"/>
    </source>
</evidence>
<name>A0A3D8R8F9_9HELO</name>
<evidence type="ECO:0000256" key="7">
    <source>
        <dbReference type="ARBA" id="ARBA00022438"/>
    </source>
</evidence>
<dbReference type="EMBL" id="PDLN01000012">
    <property type="protein sequence ID" value="RDW70211.1"/>
    <property type="molecule type" value="Genomic_DNA"/>
</dbReference>
<dbReference type="PANTHER" id="PTHR43763:SF6">
    <property type="entry name" value="XAA-PRO AMINOPEPTIDASE 1"/>
    <property type="match status" value="1"/>
</dbReference>
<keyword evidence="11" id="KW-0482">Metalloprotease</keyword>
<evidence type="ECO:0000256" key="6">
    <source>
        <dbReference type="ARBA" id="ARBA00020658"/>
    </source>
</evidence>
<comment type="function">
    <text evidence="3">Catalyzes the removal of a penultimate prolyl residue from the N-termini of peptides.</text>
</comment>
<dbReference type="Pfam" id="PF16189">
    <property type="entry name" value="Creatinase_N_2"/>
    <property type="match status" value="1"/>
</dbReference>
<evidence type="ECO:0000256" key="12">
    <source>
        <dbReference type="ARBA" id="ARBA00023211"/>
    </source>
</evidence>
<dbReference type="InterPro" id="IPR000994">
    <property type="entry name" value="Pept_M24"/>
</dbReference>
<dbReference type="InterPro" id="IPR029149">
    <property type="entry name" value="Creatin/AminoP/Spt16_N"/>
</dbReference>
<reference evidence="19 20" key="1">
    <citation type="journal article" date="2018" name="IMA Fungus">
        <title>IMA Genome-F 9: Draft genome sequence of Annulohypoxylon stygium, Aspergillus mulundensis, Berkeleyomyces basicola (syn. Thielaviopsis basicola), Ceratocystis smalleyi, two Cercospora beticola strains, Coleophoma cylindrospora, Fusarium fracticaudum, Phialophora cf. hyalina, and Morchella septimelata.</title>
        <authorList>
            <person name="Wingfield B.D."/>
            <person name="Bills G.F."/>
            <person name="Dong Y."/>
            <person name="Huang W."/>
            <person name="Nel W.J."/>
            <person name="Swalarsk-Parry B.S."/>
            <person name="Vaghefi N."/>
            <person name="Wilken P.M."/>
            <person name="An Z."/>
            <person name="de Beer Z.W."/>
            <person name="De Vos L."/>
            <person name="Chen L."/>
            <person name="Duong T.A."/>
            <person name="Gao Y."/>
            <person name="Hammerbacher A."/>
            <person name="Kikkert J.R."/>
            <person name="Li Y."/>
            <person name="Li H."/>
            <person name="Li K."/>
            <person name="Li Q."/>
            <person name="Liu X."/>
            <person name="Ma X."/>
            <person name="Naidoo K."/>
            <person name="Pethybridge S.J."/>
            <person name="Sun J."/>
            <person name="Steenkamp E.T."/>
            <person name="van der Nest M.A."/>
            <person name="van Wyk S."/>
            <person name="Wingfield M.J."/>
            <person name="Xiong C."/>
            <person name="Yue Q."/>
            <person name="Zhang X."/>
        </authorList>
    </citation>
    <scope>NUCLEOTIDE SEQUENCE [LARGE SCALE GENOMIC DNA]</scope>
    <source>
        <strain evidence="19 20">BP5796</strain>
    </source>
</reference>
<evidence type="ECO:0000256" key="5">
    <source>
        <dbReference type="ARBA" id="ARBA00012574"/>
    </source>
</evidence>
<comment type="caution">
    <text evidence="19">The sequence shown here is derived from an EMBL/GenBank/DDBJ whole genome shotgun (WGS) entry which is preliminary data.</text>
</comment>
<evidence type="ECO:0000256" key="11">
    <source>
        <dbReference type="ARBA" id="ARBA00023049"/>
    </source>
</evidence>
<dbReference type="SUPFAM" id="SSF53092">
    <property type="entry name" value="Creatinase/prolidase N-terminal domain"/>
    <property type="match status" value="1"/>
</dbReference>
<dbReference type="Pfam" id="PF01321">
    <property type="entry name" value="Creatinase_N"/>
    <property type="match status" value="1"/>
</dbReference>
<dbReference type="InterPro" id="IPR001131">
    <property type="entry name" value="Peptidase_M24B_aminopep-P_CS"/>
</dbReference>
<dbReference type="InterPro" id="IPR050422">
    <property type="entry name" value="X-Pro_aminopeptidase_P"/>
</dbReference>
<evidence type="ECO:0000256" key="4">
    <source>
        <dbReference type="ARBA" id="ARBA00008766"/>
    </source>
</evidence>
<dbReference type="EC" id="3.4.11.9" evidence="5"/>
<dbReference type="Pfam" id="PF00557">
    <property type="entry name" value="Peptidase_M24"/>
    <property type="match status" value="1"/>
</dbReference>
<evidence type="ECO:0000256" key="15">
    <source>
        <dbReference type="RuleBase" id="RU000590"/>
    </source>
</evidence>
<sequence length="619" mass="69341">METVDTSSRLAVLRELMKKHTVDVYIVPSEDSHNSEYIAPCDARREFISGFTGSAGCAVITHEKAALATDGRYFNQAAKQLDANWLLLKQGLQDVPTWQEWSAEQAEGGKTVGVDPTVISAPDARKLAEKIKKRGGKDLVAIEENLVDMVWGENRPPRPSEPVKELALHFAGRDIKSKLEDLRKELEKKKSSGFIVSMLDEIAWLFNLRGNDIPYNPVFFSYAAITPTTTTLYVDMSKLSFETRQYLSENGVSIRGYDKIFSDSKVLSDSLEATSSERSSEIKMKKFMVSNKTSWALKRSLGGETKVDEVRSPIGDAKAVKNETELEGMRACHVRDGAALIEYFSWLEHQLVVQRAEIDEVTGADKLEEFRRKKKHFVGLSFDTISSTGANAAVIHYQPERGNCAVIDPNAVYLCDSGAQFYDGTTDTTRTLHFGEPTAMEKKAYTLVLKGNIALDMAVFPKGTSGFALDTLARQFLWEEGLDYRHGTGHGVGSFLNVHEGPIGIGTRIQYSEVPLAPGNTISNEPGYYEDGAFGIRIENIIMVKEVETKHNFGDKPYLGFEHVTMVPYCRKLIDEKLLTRPEIHWLNEYHAHIHAQTQNYFETGSIAMNWLERETQPI</sequence>
<protein>
    <recommendedName>
        <fullName evidence="6">Probable Xaa-Pro aminopeptidase P</fullName>
        <ecNumber evidence="5">3.4.11.9</ecNumber>
    </recommendedName>
    <alternativeName>
        <fullName evidence="13">Aminoacylproline aminopeptidase</fullName>
    </alternativeName>
    <alternativeName>
        <fullName evidence="14">Prolidase</fullName>
    </alternativeName>
</protein>
<dbReference type="PANTHER" id="PTHR43763">
    <property type="entry name" value="XAA-PRO AMINOPEPTIDASE 1"/>
    <property type="match status" value="1"/>
</dbReference>
<comment type="similarity">
    <text evidence="4 15">Belongs to the peptidase M24B family.</text>
</comment>
<accession>A0A3D8R8F9</accession>
<dbReference type="CDD" id="cd01085">
    <property type="entry name" value="APP"/>
    <property type="match status" value="1"/>
</dbReference>
<evidence type="ECO:0000259" key="18">
    <source>
        <dbReference type="Pfam" id="PF16188"/>
    </source>
</evidence>
<keyword evidence="9 15" id="KW-0479">Metal-binding</keyword>
<evidence type="ECO:0000256" key="2">
    <source>
        <dbReference type="ARBA" id="ARBA00001936"/>
    </source>
</evidence>
<dbReference type="SUPFAM" id="SSF55920">
    <property type="entry name" value="Creatinase/aminopeptidase"/>
    <property type="match status" value="1"/>
</dbReference>
<proteinExistence type="inferred from homology"/>
<feature type="domain" description="Peptidase M24" evidence="16">
    <location>
        <begin position="327"/>
        <end position="546"/>
    </location>
</feature>
<dbReference type="OrthoDB" id="9995434at2759"/>
<dbReference type="GO" id="GO:0005737">
    <property type="term" value="C:cytoplasm"/>
    <property type="evidence" value="ECO:0007669"/>
    <property type="project" value="UniProtKB-ARBA"/>
</dbReference>
<evidence type="ECO:0000313" key="20">
    <source>
        <dbReference type="Proteomes" id="UP000256328"/>
    </source>
</evidence>
<dbReference type="Proteomes" id="UP000256328">
    <property type="component" value="Unassembled WGS sequence"/>
</dbReference>
<dbReference type="PROSITE" id="PS00491">
    <property type="entry name" value="PROLINE_PEPTIDASE"/>
    <property type="match status" value="1"/>
</dbReference>
<dbReference type="Gene3D" id="3.90.230.10">
    <property type="entry name" value="Creatinase/methionine aminopeptidase superfamily"/>
    <property type="match status" value="1"/>
</dbReference>